<dbReference type="Pfam" id="PF03924">
    <property type="entry name" value="CHASE"/>
    <property type="match status" value="1"/>
</dbReference>
<dbReference type="InterPro" id="IPR005467">
    <property type="entry name" value="His_kinase_dom"/>
</dbReference>
<dbReference type="InterPro" id="IPR000700">
    <property type="entry name" value="PAS-assoc_C"/>
</dbReference>
<evidence type="ECO:0000259" key="12">
    <source>
        <dbReference type="PROSITE" id="PS50109"/>
    </source>
</evidence>
<feature type="domain" description="PAC" evidence="14">
    <location>
        <begin position="365"/>
        <end position="417"/>
    </location>
</feature>
<dbReference type="CDD" id="cd00075">
    <property type="entry name" value="HATPase"/>
    <property type="match status" value="1"/>
</dbReference>
<evidence type="ECO:0000256" key="11">
    <source>
        <dbReference type="SAM" id="Phobius"/>
    </source>
</evidence>
<dbReference type="InterPro" id="IPR013655">
    <property type="entry name" value="PAS_fold_3"/>
</dbReference>
<gene>
    <name evidence="16" type="ORF">J3U88_16680</name>
</gene>
<dbReference type="PROSITE" id="PS50109">
    <property type="entry name" value="HIS_KIN"/>
    <property type="match status" value="1"/>
</dbReference>
<keyword evidence="4" id="KW-0597">Phosphoprotein</keyword>
<protein>
    <recommendedName>
        <fullName evidence="3">histidine kinase</fullName>
        <ecNumber evidence="3">2.7.13.3</ecNumber>
    </recommendedName>
</protein>
<keyword evidence="6 11" id="KW-0812">Transmembrane</keyword>
<dbReference type="SMART" id="SM01079">
    <property type="entry name" value="CHASE"/>
    <property type="match status" value="1"/>
</dbReference>
<feature type="transmembrane region" description="Helical" evidence="11">
    <location>
        <begin position="13"/>
        <end position="31"/>
    </location>
</feature>
<organism evidence="16 17">
    <name type="scientific">Acanthopleuribacter pedis</name>
    <dbReference type="NCBI Taxonomy" id="442870"/>
    <lineage>
        <taxon>Bacteria</taxon>
        <taxon>Pseudomonadati</taxon>
        <taxon>Acidobacteriota</taxon>
        <taxon>Holophagae</taxon>
        <taxon>Acanthopleuribacterales</taxon>
        <taxon>Acanthopleuribacteraceae</taxon>
        <taxon>Acanthopleuribacter</taxon>
    </lineage>
</organism>
<dbReference type="InterPro" id="IPR004358">
    <property type="entry name" value="Sig_transdc_His_kin-like_C"/>
</dbReference>
<feature type="coiled-coil region" evidence="10">
    <location>
        <begin position="408"/>
        <end position="471"/>
    </location>
</feature>
<feature type="domain" description="PAS" evidence="13">
    <location>
        <begin position="287"/>
        <end position="333"/>
    </location>
</feature>
<dbReference type="PRINTS" id="PR00344">
    <property type="entry name" value="BCTRLSENSOR"/>
</dbReference>
<dbReference type="InterPro" id="IPR036097">
    <property type="entry name" value="HisK_dim/P_sf"/>
</dbReference>
<dbReference type="PROSITE" id="PS50113">
    <property type="entry name" value="PAC"/>
    <property type="match status" value="1"/>
</dbReference>
<sequence>MHQHVSLTRIADIVPLVVFLLTAGLIMGVWWSHQSRQTKADQVRLELISEQIKHSVEQGVQGRLGLIKLMRDQWAAQAAPDRRAFMDWCNRIFDEFPGFQAVNWVTDQGVIQWVYPPETNSAALGFDLSEHPVAGPVWRRAKITQSYTVTPGLELLQSGTGFAAYFPITFRDGTKGFLNLVFRSAPLFETFLGEAKYTAYDFRITNEDLVLYASRPNLPKHLPQALSHTFTIRGNPWRLEVGHTQRLGRLSAEQTGNILLIVGLLMVLLFSFSIRVILYRQVQQQEQQRTMMTLMENLPGMVYRYALRTPYTLSFVSQGAYSLTGYRDEELIDGRGACYSDLIFDEFKPALEKMRLTACKTKSPTETIYRIRTRSGISRWVWDRTCAIFDWRGSIVAMEGFITDVSERIEAEQELLRHHNRLEEIVAQRTNELKATNHELLHEIKQRRIIEEHLNQSLHELERANRDLEEFAYVTSHDLKAPLRGINSMAQWLAEDYGDRLDETGSGYLATISERAGRLTQLIEGILDYSRISNASEIQHLDSGAVADAVMGNLTVPTGLSLVRRGTFPEVLYDQTQLFQVFQNLVSNAVKHMGKPEGRIEIFGDENETDWLFSVADDGVGIPEDQQERVFKLFQTVTEGDRNQGNTGIGLSVVKKIVERNHGFIKLQSKPGQGCKVTFSIPKNQSPFRNNLVHFLVLDANPEEGRRQVAMLQHAGFSAHFLQDKDPDSDAFRTMGRKVNHVLLDNGLVEERRNIMETLIRLNPEMTMAIVLKTNHSTTYATPSHWPVSGVIKETRNLSGVTALFKITTNEPTQPTQTY</sequence>
<accession>A0A8J7U547</accession>
<keyword evidence="9 11" id="KW-0472">Membrane</keyword>
<comment type="caution">
    <text evidence="16">The sequence shown here is derived from an EMBL/GenBank/DDBJ whole genome shotgun (WGS) entry which is preliminary data.</text>
</comment>
<keyword evidence="7" id="KW-0418">Kinase</keyword>
<comment type="subcellular location">
    <subcellularLocation>
        <location evidence="2">Membrane</location>
    </subcellularLocation>
</comment>
<comment type="catalytic activity">
    <reaction evidence="1">
        <text>ATP + protein L-histidine = ADP + protein N-phospho-L-histidine.</text>
        <dbReference type="EC" id="2.7.13.3"/>
    </reaction>
</comment>
<dbReference type="NCBIfam" id="TIGR00229">
    <property type="entry name" value="sensory_box"/>
    <property type="match status" value="1"/>
</dbReference>
<dbReference type="Pfam" id="PF02518">
    <property type="entry name" value="HATPase_c"/>
    <property type="match status" value="1"/>
</dbReference>
<dbReference type="SUPFAM" id="SSF55874">
    <property type="entry name" value="ATPase domain of HSP90 chaperone/DNA topoisomerase II/histidine kinase"/>
    <property type="match status" value="1"/>
</dbReference>
<dbReference type="Pfam" id="PF00512">
    <property type="entry name" value="HisKA"/>
    <property type="match status" value="1"/>
</dbReference>
<dbReference type="Gene3D" id="3.30.450.20">
    <property type="entry name" value="PAS domain"/>
    <property type="match status" value="1"/>
</dbReference>
<dbReference type="InterPro" id="IPR035965">
    <property type="entry name" value="PAS-like_dom_sf"/>
</dbReference>
<evidence type="ECO:0000256" key="9">
    <source>
        <dbReference type="ARBA" id="ARBA00023136"/>
    </source>
</evidence>
<dbReference type="PROSITE" id="PS50839">
    <property type="entry name" value="CHASE"/>
    <property type="match status" value="1"/>
</dbReference>
<evidence type="ECO:0000256" key="3">
    <source>
        <dbReference type="ARBA" id="ARBA00012438"/>
    </source>
</evidence>
<evidence type="ECO:0000259" key="13">
    <source>
        <dbReference type="PROSITE" id="PS50112"/>
    </source>
</evidence>
<dbReference type="InterPro" id="IPR003661">
    <property type="entry name" value="HisK_dim/P_dom"/>
</dbReference>
<dbReference type="CDD" id="cd00130">
    <property type="entry name" value="PAS"/>
    <property type="match status" value="1"/>
</dbReference>
<name>A0A8J7U547_9BACT</name>
<evidence type="ECO:0000256" key="2">
    <source>
        <dbReference type="ARBA" id="ARBA00004370"/>
    </source>
</evidence>
<dbReference type="InterPro" id="IPR042240">
    <property type="entry name" value="CHASE_sf"/>
</dbReference>
<dbReference type="EMBL" id="JAFREP010000015">
    <property type="protein sequence ID" value="MBO1320113.1"/>
    <property type="molecule type" value="Genomic_DNA"/>
</dbReference>
<dbReference type="InterPro" id="IPR036890">
    <property type="entry name" value="HATPase_C_sf"/>
</dbReference>
<dbReference type="InterPro" id="IPR006189">
    <property type="entry name" value="CHASE_dom"/>
</dbReference>
<evidence type="ECO:0000259" key="15">
    <source>
        <dbReference type="PROSITE" id="PS50839"/>
    </source>
</evidence>
<dbReference type="Gene3D" id="3.30.565.10">
    <property type="entry name" value="Histidine kinase-like ATPase, C-terminal domain"/>
    <property type="match status" value="1"/>
</dbReference>
<dbReference type="Gene3D" id="1.10.287.130">
    <property type="match status" value="1"/>
</dbReference>
<keyword evidence="5" id="KW-0808">Transferase</keyword>
<dbReference type="PANTHER" id="PTHR43304:SF1">
    <property type="entry name" value="PAC DOMAIN-CONTAINING PROTEIN"/>
    <property type="match status" value="1"/>
</dbReference>
<dbReference type="AlphaFoldDB" id="A0A8J7U547"/>
<dbReference type="InterPro" id="IPR052162">
    <property type="entry name" value="Sensor_kinase/Photoreceptor"/>
</dbReference>
<dbReference type="SMART" id="SM00387">
    <property type="entry name" value="HATPase_c"/>
    <property type="match status" value="1"/>
</dbReference>
<dbReference type="GO" id="GO:0000155">
    <property type="term" value="F:phosphorelay sensor kinase activity"/>
    <property type="evidence" value="ECO:0007669"/>
    <property type="project" value="InterPro"/>
</dbReference>
<dbReference type="Gene3D" id="3.30.450.350">
    <property type="entry name" value="CHASE domain"/>
    <property type="match status" value="1"/>
</dbReference>
<dbReference type="GO" id="GO:0016020">
    <property type="term" value="C:membrane"/>
    <property type="evidence" value="ECO:0007669"/>
    <property type="project" value="UniProtKB-SubCell"/>
</dbReference>
<reference evidence="16" key="1">
    <citation type="submission" date="2021-03" db="EMBL/GenBank/DDBJ databases">
        <authorList>
            <person name="Wang G."/>
        </authorList>
    </citation>
    <scope>NUCLEOTIDE SEQUENCE</scope>
    <source>
        <strain evidence="16">KCTC 12899</strain>
    </source>
</reference>
<evidence type="ECO:0000256" key="4">
    <source>
        <dbReference type="ARBA" id="ARBA00022553"/>
    </source>
</evidence>
<dbReference type="Pfam" id="PF08447">
    <property type="entry name" value="PAS_3"/>
    <property type="match status" value="1"/>
</dbReference>
<keyword evidence="17" id="KW-1185">Reference proteome</keyword>
<dbReference type="RefSeq" id="WP_207860064.1">
    <property type="nucleotide sequence ID" value="NZ_JAFREP010000015.1"/>
</dbReference>
<feature type="domain" description="Histidine kinase" evidence="12">
    <location>
        <begin position="474"/>
        <end position="685"/>
    </location>
</feature>
<dbReference type="CDD" id="cd00082">
    <property type="entry name" value="HisKA"/>
    <property type="match status" value="1"/>
</dbReference>
<evidence type="ECO:0000256" key="7">
    <source>
        <dbReference type="ARBA" id="ARBA00022777"/>
    </source>
</evidence>
<evidence type="ECO:0000313" key="16">
    <source>
        <dbReference type="EMBL" id="MBO1320113.1"/>
    </source>
</evidence>
<evidence type="ECO:0000259" key="14">
    <source>
        <dbReference type="PROSITE" id="PS50113"/>
    </source>
</evidence>
<feature type="transmembrane region" description="Helical" evidence="11">
    <location>
        <begin position="258"/>
        <end position="278"/>
    </location>
</feature>
<dbReference type="SMART" id="SM00388">
    <property type="entry name" value="HisKA"/>
    <property type="match status" value="1"/>
</dbReference>
<proteinExistence type="predicted"/>
<evidence type="ECO:0000256" key="1">
    <source>
        <dbReference type="ARBA" id="ARBA00000085"/>
    </source>
</evidence>
<dbReference type="InterPro" id="IPR000014">
    <property type="entry name" value="PAS"/>
</dbReference>
<dbReference type="PANTHER" id="PTHR43304">
    <property type="entry name" value="PHYTOCHROME-LIKE PROTEIN CPH1"/>
    <property type="match status" value="1"/>
</dbReference>
<dbReference type="SUPFAM" id="SSF55785">
    <property type="entry name" value="PYP-like sensor domain (PAS domain)"/>
    <property type="match status" value="1"/>
</dbReference>
<keyword evidence="10" id="KW-0175">Coiled coil</keyword>
<feature type="domain" description="CHASE" evidence="15">
    <location>
        <begin position="110"/>
        <end position="194"/>
    </location>
</feature>
<dbReference type="Proteomes" id="UP000664417">
    <property type="component" value="Unassembled WGS sequence"/>
</dbReference>
<dbReference type="SUPFAM" id="SSF47384">
    <property type="entry name" value="Homodimeric domain of signal transducing histidine kinase"/>
    <property type="match status" value="1"/>
</dbReference>
<evidence type="ECO:0000256" key="6">
    <source>
        <dbReference type="ARBA" id="ARBA00022692"/>
    </source>
</evidence>
<keyword evidence="8 11" id="KW-1133">Transmembrane helix</keyword>
<evidence type="ECO:0000256" key="5">
    <source>
        <dbReference type="ARBA" id="ARBA00022679"/>
    </source>
</evidence>
<dbReference type="InterPro" id="IPR003594">
    <property type="entry name" value="HATPase_dom"/>
</dbReference>
<dbReference type="EC" id="2.7.13.3" evidence="3"/>
<evidence type="ECO:0000313" key="17">
    <source>
        <dbReference type="Proteomes" id="UP000664417"/>
    </source>
</evidence>
<dbReference type="PROSITE" id="PS50112">
    <property type="entry name" value="PAS"/>
    <property type="match status" value="1"/>
</dbReference>
<evidence type="ECO:0000256" key="10">
    <source>
        <dbReference type="SAM" id="Coils"/>
    </source>
</evidence>
<evidence type="ECO:0000256" key="8">
    <source>
        <dbReference type="ARBA" id="ARBA00022989"/>
    </source>
</evidence>